<feature type="domain" description="Ubiquitin 3 binding protein But2 C-terminal" evidence="2">
    <location>
        <begin position="54"/>
        <end position="167"/>
    </location>
</feature>
<dbReference type="Proteomes" id="UP000298493">
    <property type="component" value="Unassembled WGS sequence"/>
</dbReference>
<sequence length="179" mass="19332">MQLLTLLFIASLTSALPTPDVPTGPNIITLKDQSIYEVSTGRINLQSPTGHIFKTTSSGKDLTTLLTFTLPSTLQGKTCSFHFFRDAAARTDGSNRFDLFSSLSPATPSSTNNQRDQFMGRMDTAVPGEATWVADVWPKSGQSFPCPSGGDFGYELVGVGDNVDVSWNRPQSGGYISWV</sequence>
<proteinExistence type="predicted"/>
<evidence type="ECO:0000313" key="3">
    <source>
        <dbReference type="EMBL" id="TID18872.1"/>
    </source>
</evidence>
<name>A0A4Z1NS03_9PEZI</name>
<dbReference type="EMBL" id="SNSC02000013">
    <property type="protein sequence ID" value="TID18872.1"/>
    <property type="molecule type" value="Genomic_DNA"/>
</dbReference>
<comment type="caution">
    <text evidence="3">The sequence shown here is derived from an EMBL/GenBank/DDBJ whole genome shotgun (WGS) entry which is preliminary data.</text>
</comment>
<dbReference type="OrthoDB" id="5356630at2759"/>
<protein>
    <submittedName>
        <fullName evidence="3">IDI-3 protein</fullName>
    </submittedName>
</protein>
<feature type="signal peptide" evidence="1">
    <location>
        <begin position="1"/>
        <end position="15"/>
    </location>
</feature>
<keyword evidence="4" id="KW-1185">Reference proteome</keyword>
<accession>A0A4Z1NS03</accession>
<keyword evidence="1" id="KW-0732">Signal</keyword>
<evidence type="ECO:0000256" key="1">
    <source>
        <dbReference type="SAM" id="SignalP"/>
    </source>
</evidence>
<dbReference type="Pfam" id="PF09792">
    <property type="entry name" value="But2"/>
    <property type="match status" value="1"/>
</dbReference>
<gene>
    <name evidence="3" type="ORF">E6O75_ATG05993</name>
</gene>
<dbReference type="InterPro" id="IPR018620">
    <property type="entry name" value="Ubiquitin3-bd_protein_But2_C"/>
</dbReference>
<evidence type="ECO:0000259" key="2">
    <source>
        <dbReference type="Pfam" id="PF09792"/>
    </source>
</evidence>
<evidence type="ECO:0000313" key="4">
    <source>
        <dbReference type="Proteomes" id="UP000298493"/>
    </source>
</evidence>
<feature type="chain" id="PRO_5021432885" evidence="1">
    <location>
        <begin position="16"/>
        <end position="179"/>
    </location>
</feature>
<dbReference type="AlphaFoldDB" id="A0A4Z1NS03"/>
<reference evidence="3 4" key="1">
    <citation type="submission" date="2019-04" db="EMBL/GenBank/DDBJ databases">
        <title>High contiguity whole genome sequence and gene annotation resource for two Venturia nashicola isolates.</title>
        <authorList>
            <person name="Prokchorchik M."/>
            <person name="Won K."/>
            <person name="Lee Y."/>
            <person name="Choi E.D."/>
            <person name="Segonzac C."/>
            <person name="Sohn K.H."/>
        </authorList>
    </citation>
    <scope>NUCLEOTIDE SEQUENCE [LARGE SCALE GENOMIC DNA]</scope>
    <source>
        <strain evidence="3 4">PRI2</strain>
    </source>
</reference>
<organism evidence="3 4">
    <name type="scientific">Venturia nashicola</name>
    <dbReference type="NCBI Taxonomy" id="86259"/>
    <lineage>
        <taxon>Eukaryota</taxon>
        <taxon>Fungi</taxon>
        <taxon>Dikarya</taxon>
        <taxon>Ascomycota</taxon>
        <taxon>Pezizomycotina</taxon>
        <taxon>Dothideomycetes</taxon>
        <taxon>Pleosporomycetidae</taxon>
        <taxon>Venturiales</taxon>
        <taxon>Venturiaceae</taxon>
        <taxon>Venturia</taxon>
    </lineage>
</organism>